<dbReference type="AlphaFoldDB" id="A0A1L7WRP5"/>
<proteinExistence type="predicted"/>
<evidence type="ECO:0000259" key="2">
    <source>
        <dbReference type="Pfam" id="PF26640"/>
    </source>
</evidence>
<organism evidence="3 4">
    <name type="scientific">Phialocephala subalpina</name>
    <dbReference type="NCBI Taxonomy" id="576137"/>
    <lineage>
        <taxon>Eukaryota</taxon>
        <taxon>Fungi</taxon>
        <taxon>Dikarya</taxon>
        <taxon>Ascomycota</taxon>
        <taxon>Pezizomycotina</taxon>
        <taxon>Leotiomycetes</taxon>
        <taxon>Helotiales</taxon>
        <taxon>Mollisiaceae</taxon>
        <taxon>Phialocephala</taxon>
        <taxon>Phialocephala fortinii species complex</taxon>
    </lineage>
</organism>
<protein>
    <submittedName>
        <fullName evidence="3">Uncharacterized protein</fullName>
    </submittedName>
</protein>
<name>A0A1L7WRP5_9HELO</name>
<dbReference type="Proteomes" id="UP000184330">
    <property type="component" value="Unassembled WGS sequence"/>
</dbReference>
<gene>
    <name evidence="3" type="ORF">PAC_05334</name>
</gene>
<evidence type="ECO:0000259" key="1">
    <source>
        <dbReference type="Pfam" id="PF06985"/>
    </source>
</evidence>
<accession>A0A1L7WRP5</accession>
<keyword evidence="4" id="KW-1185">Reference proteome</keyword>
<dbReference type="EMBL" id="FJOG01000006">
    <property type="protein sequence ID" value="CZR55446.1"/>
    <property type="molecule type" value="Genomic_DNA"/>
</dbReference>
<evidence type="ECO:0000313" key="3">
    <source>
        <dbReference type="EMBL" id="CZR55446.1"/>
    </source>
</evidence>
<reference evidence="3 4" key="1">
    <citation type="submission" date="2016-03" db="EMBL/GenBank/DDBJ databases">
        <authorList>
            <person name="Ploux O."/>
        </authorList>
    </citation>
    <scope>NUCLEOTIDE SEQUENCE [LARGE SCALE GENOMIC DNA]</scope>
    <source>
        <strain evidence="3 4">UAMH 11012</strain>
    </source>
</reference>
<dbReference type="Pfam" id="PF26640">
    <property type="entry name" value="DUF8212"/>
    <property type="match status" value="1"/>
</dbReference>
<dbReference type="Pfam" id="PF06985">
    <property type="entry name" value="HET"/>
    <property type="match status" value="1"/>
</dbReference>
<sequence length="550" mass="63793">MRLINASTGQLEYFFEDVPKYAILSHTWEDEEVTFQEFSKLSAKAKKGYLKIERSCRVALRHGLQYAWVDTCCIDKTSSAELTESINSMFPWYQRAEKCYVFLSDLRSGALAEEKLAACRWFTRGWTLQELIAPKEVRFYDQEWNFIGTKMDFSDKISSITGIDMSILQGTSEPNERSIATRMSWAAHRQTSRIEDLAYCLLGIFDVNMPLIYGEGWKAFRRLQEEIVRHSNDLTIFAWDHEIDQKQDAQWGLFSPTPSRFAGSAFVQRYNRQTVDPEFSITNKGLRFDRSRYLYKMNVKKAGTEVTRYAIPLGYRKDSDGTIDYSIQLRKSGPNVFLRDGKLLVENRDTSYSLQSRATRLPMINNFHIHVDTQQSPLLKFVEGIHVPKHDRVQIKEVIPESHWDETNRMFFTPPEDHYSLVLAMFCHVTIGTAGLKTRVKVIVYILFGPTIPTSHCRIFNPSKHKEHSAWLFRHKRLGHNVTWHDIEADLPGILKHTSELEVFAEGEHFTISVSLSQGMVKSISEQEIYSLNFDIKLATKEDSYRPKTR</sequence>
<feature type="domain" description="DUF8212" evidence="2">
    <location>
        <begin position="218"/>
        <end position="247"/>
    </location>
</feature>
<dbReference type="STRING" id="576137.A0A1L7WRP5"/>
<dbReference type="OrthoDB" id="674604at2759"/>
<dbReference type="InterPro" id="IPR010730">
    <property type="entry name" value="HET"/>
</dbReference>
<dbReference type="PANTHER" id="PTHR10622">
    <property type="entry name" value="HET DOMAIN-CONTAINING PROTEIN"/>
    <property type="match status" value="1"/>
</dbReference>
<feature type="domain" description="Heterokaryon incompatibility" evidence="1">
    <location>
        <begin position="21"/>
        <end position="107"/>
    </location>
</feature>
<dbReference type="InterPro" id="IPR058525">
    <property type="entry name" value="DUF8212"/>
</dbReference>
<evidence type="ECO:0000313" key="4">
    <source>
        <dbReference type="Proteomes" id="UP000184330"/>
    </source>
</evidence>
<dbReference type="PANTHER" id="PTHR10622:SF12">
    <property type="entry name" value="HET DOMAIN-CONTAINING PROTEIN"/>
    <property type="match status" value="1"/>
</dbReference>